<dbReference type="EC" id="1.6.99.-" evidence="5"/>
<evidence type="ECO:0000313" key="5">
    <source>
        <dbReference type="EMBL" id="MFF3568325.1"/>
    </source>
</evidence>
<dbReference type="RefSeq" id="WP_040816974.1">
    <property type="nucleotide sequence ID" value="NZ_JBIAQY010000003.1"/>
</dbReference>
<dbReference type="PANTHER" id="PTHR10204:SF34">
    <property type="entry name" value="NAD(P)H DEHYDROGENASE [QUINONE] 1 ISOFORM 1"/>
    <property type="match status" value="1"/>
</dbReference>
<name>A0ABW6RYL3_9NOCA</name>
<evidence type="ECO:0000256" key="1">
    <source>
        <dbReference type="ARBA" id="ARBA00006252"/>
    </source>
</evidence>
<organism evidence="5 6">
    <name type="scientific">Nocardia jiangxiensis</name>
    <dbReference type="NCBI Taxonomy" id="282685"/>
    <lineage>
        <taxon>Bacteria</taxon>
        <taxon>Bacillati</taxon>
        <taxon>Actinomycetota</taxon>
        <taxon>Actinomycetes</taxon>
        <taxon>Mycobacteriales</taxon>
        <taxon>Nocardiaceae</taxon>
        <taxon>Nocardia</taxon>
    </lineage>
</organism>
<feature type="domain" description="Flavodoxin-like fold" evidence="4">
    <location>
        <begin position="1"/>
        <end position="215"/>
    </location>
</feature>
<dbReference type="PANTHER" id="PTHR10204">
    <property type="entry name" value="NAD P H OXIDOREDUCTASE-RELATED"/>
    <property type="match status" value="1"/>
</dbReference>
<dbReference type="SUPFAM" id="SSF52218">
    <property type="entry name" value="Flavoproteins"/>
    <property type="match status" value="1"/>
</dbReference>
<comment type="caution">
    <text evidence="5">The sequence shown here is derived from an EMBL/GenBank/DDBJ whole genome shotgun (WGS) entry which is preliminary data.</text>
</comment>
<dbReference type="InterPro" id="IPR003680">
    <property type="entry name" value="Flavodoxin_fold"/>
</dbReference>
<dbReference type="InterPro" id="IPR029039">
    <property type="entry name" value="Flavoprotein-like_sf"/>
</dbReference>
<evidence type="ECO:0000256" key="3">
    <source>
        <dbReference type="SAM" id="MobiDB-lite"/>
    </source>
</evidence>
<dbReference type="Pfam" id="PF02525">
    <property type="entry name" value="Flavodoxin_2"/>
    <property type="match status" value="1"/>
</dbReference>
<evidence type="ECO:0000259" key="4">
    <source>
        <dbReference type="Pfam" id="PF02525"/>
    </source>
</evidence>
<sequence>MKVFIVHAHPEPGSLNGSLTEAAVATLTEAGHEVRVSDLYAMGWKATVDADDFGSAAGHPLDVVHDSRRAFRTGTLAGDIRAEQDKLRWADAVILQFPLWWYSMPAIMKGWVDRVFTDGFGYGVGEHDEHRYGDRYGEGTLAGKRALLSVTIGGKESHYSDRGINGPIEDLLFPIQHGILYYAGMDILPPFVLYSTNHVSAEDFSDAAKSWEQRLLTLADTEPIPYRSQNGGDYEMPSLRLRSGRENSGEKGFGLHRRVARP</sequence>
<dbReference type="Proteomes" id="UP001601992">
    <property type="component" value="Unassembled WGS sequence"/>
</dbReference>
<dbReference type="EC" id="1.-.-.-" evidence="5"/>
<proteinExistence type="inferred from homology"/>
<evidence type="ECO:0000313" key="6">
    <source>
        <dbReference type="Proteomes" id="UP001601992"/>
    </source>
</evidence>
<feature type="region of interest" description="Disordered" evidence="3">
    <location>
        <begin position="222"/>
        <end position="262"/>
    </location>
</feature>
<keyword evidence="2 5" id="KW-0560">Oxidoreductase</keyword>
<gene>
    <name evidence="5" type="ORF">ACFYXQ_11185</name>
</gene>
<dbReference type="EMBL" id="JBIAQY010000003">
    <property type="protein sequence ID" value="MFF3568325.1"/>
    <property type="molecule type" value="Genomic_DNA"/>
</dbReference>
<dbReference type="InterPro" id="IPR051545">
    <property type="entry name" value="NAD(P)H_dehydrogenase_qn"/>
</dbReference>
<evidence type="ECO:0000256" key="2">
    <source>
        <dbReference type="ARBA" id="ARBA00023002"/>
    </source>
</evidence>
<keyword evidence="6" id="KW-1185">Reference proteome</keyword>
<comment type="similarity">
    <text evidence="1">Belongs to the NAD(P)H dehydrogenase (quinone) family.</text>
</comment>
<protein>
    <submittedName>
        <fullName evidence="5">NAD(P)H-dependent oxidoreductase</fullName>
        <ecNumber evidence="5">1.-.-.-</ecNumber>
        <ecNumber evidence="5">1.6.99.-</ecNumber>
    </submittedName>
</protein>
<dbReference type="Gene3D" id="3.40.50.360">
    <property type="match status" value="1"/>
</dbReference>
<dbReference type="GO" id="GO:0016491">
    <property type="term" value="F:oxidoreductase activity"/>
    <property type="evidence" value="ECO:0007669"/>
    <property type="project" value="UniProtKB-KW"/>
</dbReference>
<reference evidence="5 6" key="1">
    <citation type="submission" date="2024-10" db="EMBL/GenBank/DDBJ databases">
        <title>The Natural Products Discovery Center: Release of the First 8490 Sequenced Strains for Exploring Actinobacteria Biosynthetic Diversity.</title>
        <authorList>
            <person name="Kalkreuter E."/>
            <person name="Kautsar S.A."/>
            <person name="Yang D."/>
            <person name="Bader C.D."/>
            <person name="Teijaro C.N."/>
            <person name="Fluegel L."/>
            <person name="Davis C.M."/>
            <person name="Simpson J.R."/>
            <person name="Lauterbach L."/>
            <person name="Steele A.D."/>
            <person name="Gui C."/>
            <person name="Meng S."/>
            <person name="Li G."/>
            <person name="Viehrig K."/>
            <person name="Ye F."/>
            <person name="Su P."/>
            <person name="Kiefer A.F."/>
            <person name="Nichols A."/>
            <person name="Cepeda A.J."/>
            <person name="Yan W."/>
            <person name="Fan B."/>
            <person name="Jiang Y."/>
            <person name="Adhikari A."/>
            <person name="Zheng C.-J."/>
            <person name="Schuster L."/>
            <person name="Cowan T.M."/>
            <person name="Smanski M.J."/>
            <person name="Chevrette M.G."/>
            <person name="De Carvalho L.P.S."/>
            <person name="Shen B."/>
        </authorList>
    </citation>
    <scope>NUCLEOTIDE SEQUENCE [LARGE SCALE GENOMIC DNA]</scope>
    <source>
        <strain evidence="5 6">NPDC002593</strain>
    </source>
</reference>
<accession>A0ABW6RYL3</accession>